<feature type="compositionally biased region" description="Low complexity" evidence="1">
    <location>
        <begin position="39"/>
        <end position="51"/>
    </location>
</feature>
<dbReference type="SUPFAM" id="SSF49879">
    <property type="entry name" value="SMAD/FHA domain"/>
    <property type="match status" value="1"/>
</dbReference>
<dbReference type="Proteomes" id="UP000516260">
    <property type="component" value="Chromosome 1"/>
</dbReference>
<feature type="region of interest" description="Disordered" evidence="1">
    <location>
        <begin position="321"/>
        <end position="344"/>
    </location>
</feature>
<dbReference type="CDD" id="cd17116">
    <property type="entry name" value="RA_Radil_like"/>
    <property type="match status" value="1"/>
</dbReference>
<dbReference type="PANTHER" id="PTHR16027:SF4">
    <property type="entry name" value="RAS-INTERACTING PROTEIN 1"/>
    <property type="match status" value="1"/>
</dbReference>
<dbReference type="PROSITE" id="PS51126">
    <property type="entry name" value="DILUTE"/>
    <property type="match status" value="1"/>
</dbReference>
<dbReference type="AlphaFoldDB" id="A0A4Z2CJC7"/>
<dbReference type="Gene3D" id="2.30.42.10">
    <property type="match status" value="1"/>
</dbReference>
<dbReference type="CDD" id="cd06690">
    <property type="entry name" value="PDZ_Radil-like"/>
    <property type="match status" value="1"/>
</dbReference>
<feature type="domain" description="PDZ" evidence="2">
    <location>
        <begin position="1139"/>
        <end position="1224"/>
    </location>
</feature>
<dbReference type="InterPro" id="IPR052072">
    <property type="entry name" value="Vascular_dev_regulator"/>
</dbReference>
<dbReference type="SUPFAM" id="SSF54236">
    <property type="entry name" value="Ubiquitin-like"/>
    <property type="match status" value="1"/>
</dbReference>
<feature type="domain" description="Dilute" evidence="4">
    <location>
        <begin position="582"/>
        <end position="914"/>
    </location>
</feature>
<dbReference type="InterPro" id="IPR000159">
    <property type="entry name" value="RA_dom"/>
</dbReference>
<evidence type="ECO:0000259" key="2">
    <source>
        <dbReference type="PROSITE" id="PS50106"/>
    </source>
</evidence>
<dbReference type="InterPro" id="IPR041489">
    <property type="entry name" value="PDZ_6"/>
</dbReference>
<feature type="compositionally biased region" description="Basic and acidic residues" evidence="1">
    <location>
        <begin position="102"/>
        <end position="111"/>
    </location>
</feature>
<feature type="compositionally biased region" description="Basic residues" evidence="1">
    <location>
        <begin position="62"/>
        <end position="71"/>
    </location>
</feature>
<comment type="caution">
    <text evidence="5">The sequence shown here is derived from an EMBL/GenBank/DDBJ whole genome shotgun (WGS) entry which is preliminary data.</text>
</comment>
<dbReference type="GO" id="GO:0051020">
    <property type="term" value="F:GTPase binding"/>
    <property type="evidence" value="ECO:0007669"/>
    <property type="project" value="TreeGrafter"/>
</dbReference>
<feature type="compositionally biased region" description="Acidic residues" evidence="1">
    <location>
        <begin position="323"/>
        <end position="337"/>
    </location>
</feature>
<dbReference type="InterPro" id="IPR001478">
    <property type="entry name" value="PDZ"/>
</dbReference>
<evidence type="ECO:0000259" key="3">
    <source>
        <dbReference type="PROSITE" id="PS50200"/>
    </source>
</evidence>
<dbReference type="EMBL" id="SWLE01000001">
    <property type="protein sequence ID" value="TNN04200.1"/>
    <property type="molecule type" value="Genomic_DNA"/>
</dbReference>
<feature type="compositionally biased region" description="Basic and acidic residues" evidence="1">
    <location>
        <begin position="1"/>
        <end position="12"/>
    </location>
</feature>
<dbReference type="SMART" id="SM00228">
    <property type="entry name" value="PDZ"/>
    <property type="match status" value="1"/>
</dbReference>
<dbReference type="SMART" id="SM00314">
    <property type="entry name" value="RA"/>
    <property type="match status" value="1"/>
</dbReference>
<feature type="region of interest" description="Disordered" evidence="1">
    <location>
        <begin position="282"/>
        <end position="306"/>
    </location>
</feature>
<feature type="compositionally biased region" description="Basic residues" evidence="1">
    <location>
        <begin position="26"/>
        <end position="35"/>
    </location>
</feature>
<reference evidence="5 6" key="1">
    <citation type="submission" date="2019-04" db="EMBL/GenBank/DDBJ databases">
        <title>The sequence and de novo assembly of Takifugu bimaculatus genome using PacBio and Hi-C technologies.</title>
        <authorList>
            <person name="Xu P."/>
            <person name="Liu B."/>
            <person name="Zhou Z."/>
        </authorList>
    </citation>
    <scope>NUCLEOTIDE SEQUENCE [LARGE SCALE GENOMIC DNA]</scope>
    <source>
        <strain evidence="5">TB-2018</strain>
        <tissue evidence="5">Muscle</tissue>
    </source>
</reference>
<feature type="compositionally biased region" description="Polar residues" evidence="1">
    <location>
        <begin position="284"/>
        <end position="294"/>
    </location>
</feature>
<proteinExistence type="predicted"/>
<gene>
    <name evidence="5" type="ORF">fugu_001229</name>
</gene>
<accession>A0A4Z2CJC7</accession>
<dbReference type="GO" id="GO:0007165">
    <property type="term" value="P:signal transduction"/>
    <property type="evidence" value="ECO:0007669"/>
    <property type="project" value="InterPro"/>
</dbReference>
<dbReference type="InterPro" id="IPR029071">
    <property type="entry name" value="Ubiquitin-like_domsf"/>
</dbReference>
<dbReference type="SMART" id="SM01132">
    <property type="entry name" value="DIL"/>
    <property type="match status" value="1"/>
</dbReference>
<dbReference type="Gene3D" id="2.60.200.20">
    <property type="match status" value="1"/>
</dbReference>
<evidence type="ECO:0000259" key="4">
    <source>
        <dbReference type="PROSITE" id="PS51126"/>
    </source>
</evidence>
<dbReference type="Pfam" id="PF00788">
    <property type="entry name" value="RA"/>
    <property type="match status" value="1"/>
</dbReference>
<evidence type="ECO:0000313" key="6">
    <source>
        <dbReference type="Proteomes" id="UP000516260"/>
    </source>
</evidence>
<dbReference type="InterPro" id="IPR002710">
    <property type="entry name" value="Dilute_dom"/>
</dbReference>
<dbReference type="SUPFAM" id="SSF50156">
    <property type="entry name" value="PDZ domain-like"/>
    <property type="match status" value="1"/>
</dbReference>
<feature type="region of interest" description="Disordered" evidence="1">
    <location>
        <begin position="1"/>
        <end position="116"/>
    </location>
</feature>
<dbReference type="PROSITE" id="PS50106">
    <property type="entry name" value="PDZ"/>
    <property type="match status" value="1"/>
</dbReference>
<organism evidence="5 6">
    <name type="scientific">Takifugu bimaculatus</name>
    <dbReference type="NCBI Taxonomy" id="433685"/>
    <lineage>
        <taxon>Eukaryota</taxon>
        <taxon>Metazoa</taxon>
        <taxon>Chordata</taxon>
        <taxon>Craniata</taxon>
        <taxon>Vertebrata</taxon>
        <taxon>Euteleostomi</taxon>
        <taxon>Actinopterygii</taxon>
        <taxon>Neopterygii</taxon>
        <taxon>Teleostei</taxon>
        <taxon>Neoteleostei</taxon>
        <taxon>Acanthomorphata</taxon>
        <taxon>Eupercaria</taxon>
        <taxon>Tetraodontiformes</taxon>
        <taxon>Tetradontoidea</taxon>
        <taxon>Tetraodontidae</taxon>
        <taxon>Takifugu</taxon>
    </lineage>
</organism>
<dbReference type="Pfam" id="PF17820">
    <property type="entry name" value="PDZ_6"/>
    <property type="match status" value="1"/>
</dbReference>
<dbReference type="GO" id="GO:0035024">
    <property type="term" value="P:negative regulation of Rho protein signal transduction"/>
    <property type="evidence" value="ECO:0007669"/>
    <property type="project" value="TreeGrafter"/>
</dbReference>
<dbReference type="InterPro" id="IPR036034">
    <property type="entry name" value="PDZ_sf"/>
</dbReference>
<feature type="domain" description="Ras-associating" evidence="3">
    <location>
        <begin position="121"/>
        <end position="222"/>
    </location>
</feature>
<dbReference type="InterPro" id="IPR008984">
    <property type="entry name" value="SMAD_FHA_dom_sf"/>
</dbReference>
<name>A0A4Z2CJC7_9TELE</name>
<dbReference type="GO" id="GO:0001525">
    <property type="term" value="P:angiogenesis"/>
    <property type="evidence" value="ECO:0007669"/>
    <property type="project" value="TreeGrafter"/>
</dbReference>
<sequence>MNHMKISSEELRSLPPRPPLLPAVSPKRRFARLGRKTSDGSQNRSASSNSRSSDDVATRQPSKSRIHHHTNRLSGVFLRGPVSGSMALSAGVRPSLSSQDSKGNEGLRADDPSELSNHVTAPGILKIFGNEICEGAHYKSVLATTDSSARELVKEALERYGLSKKEAKSYVLCDTIGSTGNHQWRPEGFRVVGDNERPLLLQSLWKPREGLARRFEIQRKSWVEERTSKDKDTITAGINAQARKLQKSRSRVNSTLIQRTMGKSQKLWRSRSEMDILDSDTKQCYEQSKTNPKQSHVHSHKTLSEEDGVLQSKKETLCLMAEQEGEESEREETESSDDNTTQYSIHPPHDCPYLLLLQGYSPAQDFVIYLLAGPIISFGRQSEGEEGYKTDFHLFAADILPRHCCFHRLSNGSATTLQPGQGSLVMRNGEVLKTEVHLHPGDIISLGQHYLFLFKDPLALAKDGKYGPDRCLNVIPWMVNQPTSAFSTYQAGEMNLCSTCTDLQASDGTLCQKQDLPLLKSPAGHIWSLQYESNDEDCIIKKIFAMGSSKDIPPLTAAFLLCLSIQHSTVSQHTSELRGLLLRIASGVQNAVWEHTRALAESHIDVGNDTSLQDLQALTWQEVYTGLRPLVVWMSNSLEILQFIQFQLPLMLECKTQKEEQCNGEERRDNETKNLALVESCVCSANEETVAVLEEVIMLTFQQCVYYITKVLYPILPDFLDCNPFRERPTPQANVDTSLALGRGGLEVLTEIRCIVDILSDTWRLLSDCQLHQEISSQLIGYLLFFINASLFNSLMEKGSKPGFYQWSRGVCMQANLDLLLDWAQSNGLEEMAVEHTHTLSSAINLLATPRKHLLQMSWVSLRSDYPALSPAQLNHLLSLYSPAPPCRHTWTPSVHEQASARSTVDILESFETQHPLVLPDSGYQFQLGQEVTDSALWLELEKLKKFISTLSQCGEVSTTHEQKTHLTLSFFSCLLSTSMVIMLLYLLKIDCISIIFPSVQDVEEFSTCDSPLVSQKLQNPEMTRTSMDPSTLLTTPNTPQIVKQTHAVKTHQDKWGNDDSVTVWSSGEDLNDEGNPLKNSMHLKCRGLVFECLAALKVDMKTDFSGAKRLVDLKEEEQEENEEGFGDPFDDINDEVFSLELKRSESGLGLALIDTRDTSFRMKGIFIRAVVPDSPAARCGKLAPGDRILAVNGVSLVGLDYHSGKQLMQSSGDRLRLLVAKSDWMTEAAQTYC</sequence>
<dbReference type="GO" id="GO:0005911">
    <property type="term" value="C:cell-cell junction"/>
    <property type="evidence" value="ECO:0007669"/>
    <property type="project" value="TreeGrafter"/>
</dbReference>
<evidence type="ECO:0008006" key="7">
    <source>
        <dbReference type="Google" id="ProtNLM"/>
    </source>
</evidence>
<dbReference type="PROSITE" id="PS50200">
    <property type="entry name" value="RA"/>
    <property type="match status" value="1"/>
</dbReference>
<evidence type="ECO:0000313" key="5">
    <source>
        <dbReference type="EMBL" id="TNN04200.1"/>
    </source>
</evidence>
<protein>
    <recommendedName>
        <fullName evidence="7">Ras-associating domain-containing protein</fullName>
    </recommendedName>
</protein>
<dbReference type="Pfam" id="PF01843">
    <property type="entry name" value="DIL"/>
    <property type="match status" value="1"/>
</dbReference>
<dbReference type="PANTHER" id="PTHR16027">
    <property type="entry name" value="DILUTE DOMAIN-CONTAINING PROTEIN YPR089W"/>
    <property type="match status" value="1"/>
</dbReference>
<dbReference type="Gene3D" id="3.10.20.90">
    <property type="entry name" value="Phosphatidylinositol 3-kinase Catalytic Subunit, Chain A, domain 1"/>
    <property type="match status" value="1"/>
</dbReference>
<evidence type="ECO:0000256" key="1">
    <source>
        <dbReference type="SAM" id="MobiDB-lite"/>
    </source>
</evidence>
<keyword evidence="6" id="KW-1185">Reference proteome</keyword>